<dbReference type="AlphaFoldDB" id="A0A5J4U7V5"/>
<reference evidence="1 2" key="1">
    <citation type="submission" date="2019-03" db="EMBL/GenBank/DDBJ databases">
        <title>Single cell metagenomics reveals metabolic interactions within the superorganism composed of flagellate Streblomastix strix and complex community of Bacteroidetes bacteria on its surface.</title>
        <authorList>
            <person name="Treitli S.C."/>
            <person name="Kolisko M."/>
            <person name="Husnik F."/>
            <person name="Keeling P."/>
            <person name="Hampl V."/>
        </authorList>
    </citation>
    <scope>NUCLEOTIDE SEQUENCE [LARGE SCALE GENOMIC DNA]</scope>
    <source>
        <strain evidence="1">ST1C</strain>
    </source>
</reference>
<proteinExistence type="predicted"/>
<dbReference type="EMBL" id="SNRW01019528">
    <property type="protein sequence ID" value="KAA6366293.1"/>
    <property type="molecule type" value="Genomic_DNA"/>
</dbReference>
<name>A0A5J4U7V5_9EUKA</name>
<organism evidence="1 2">
    <name type="scientific">Streblomastix strix</name>
    <dbReference type="NCBI Taxonomy" id="222440"/>
    <lineage>
        <taxon>Eukaryota</taxon>
        <taxon>Metamonada</taxon>
        <taxon>Preaxostyla</taxon>
        <taxon>Oxymonadida</taxon>
        <taxon>Streblomastigidae</taxon>
        <taxon>Streblomastix</taxon>
    </lineage>
</organism>
<dbReference type="Proteomes" id="UP000324800">
    <property type="component" value="Unassembled WGS sequence"/>
</dbReference>
<evidence type="ECO:0000313" key="2">
    <source>
        <dbReference type="Proteomes" id="UP000324800"/>
    </source>
</evidence>
<sequence>MLKEHVVQVLVLLLGVNEPRLPPSRCPFQFLLGLNRLSFSNKPLDLDRSFDSLLLSGEPYLDPLLRGDKDPFLSGCNVSESSSESYSFLTHATLKSKLNSLQNAFTSYIQGAIPYSLDFLQSFACGISEPKPGQYCLRHLCLPVLGRIPLASIYACGLQWEIVAYGLPDFFVTCGPVDPCLGGGWPSGPEFEGGLSLYTIVICVSWFCSRTCRISNYKLVVPIVSLLAVSLFAIT</sequence>
<protein>
    <submittedName>
        <fullName evidence="1">Uncharacterized protein</fullName>
    </submittedName>
</protein>
<accession>A0A5J4U7V5</accession>
<gene>
    <name evidence="1" type="ORF">EZS28_038180</name>
</gene>
<comment type="caution">
    <text evidence="1">The sequence shown here is derived from an EMBL/GenBank/DDBJ whole genome shotgun (WGS) entry which is preliminary data.</text>
</comment>
<evidence type="ECO:0000313" key="1">
    <source>
        <dbReference type="EMBL" id="KAA6366293.1"/>
    </source>
</evidence>